<keyword evidence="8" id="KW-0238">DNA-binding</keyword>
<keyword evidence="5" id="KW-0677">Repeat</keyword>
<evidence type="ECO:0000259" key="12">
    <source>
        <dbReference type="PROSITE" id="PS50157"/>
    </source>
</evidence>
<protein>
    <recommendedName>
        <fullName evidence="12">C2H2-type domain-containing protein</fullName>
    </recommendedName>
</protein>
<evidence type="ECO:0000256" key="8">
    <source>
        <dbReference type="ARBA" id="ARBA00023125"/>
    </source>
</evidence>
<dbReference type="EMBL" id="AZBU02000004">
    <property type="protein sequence ID" value="TKR82218.1"/>
    <property type="molecule type" value="Genomic_DNA"/>
</dbReference>
<feature type="domain" description="C2H2-type" evidence="12">
    <location>
        <begin position="431"/>
        <end position="458"/>
    </location>
</feature>
<comment type="similarity">
    <text evidence="2">Belongs to the hunchback C2H2-type zinc-finger protein family.</text>
</comment>
<dbReference type="SUPFAM" id="SSF57667">
    <property type="entry name" value="beta-beta-alpha zinc fingers"/>
    <property type="match status" value="1"/>
</dbReference>
<evidence type="ECO:0000256" key="3">
    <source>
        <dbReference type="ARBA" id="ARBA00022473"/>
    </source>
</evidence>
<dbReference type="GO" id="GO:0008270">
    <property type="term" value="F:zinc ion binding"/>
    <property type="evidence" value="ECO:0007669"/>
    <property type="project" value="UniProtKB-KW"/>
</dbReference>
<feature type="domain" description="C2H2-type" evidence="12">
    <location>
        <begin position="401"/>
        <end position="430"/>
    </location>
</feature>
<dbReference type="GO" id="GO:0005634">
    <property type="term" value="C:nucleus"/>
    <property type="evidence" value="ECO:0007669"/>
    <property type="project" value="UniProtKB-SubCell"/>
</dbReference>
<dbReference type="PROSITE" id="PS50157">
    <property type="entry name" value="ZINC_FINGER_C2H2_2"/>
    <property type="match status" value="2"/>
</dbReference>
<feature type="region of interest" description="Disordered" evidence="11">
    <location>
        <begin position="202"/>
        <end position="235"/>
    </location>
</feature>
<dbReference type="InterPro" id="IPR036236">
    <property type="entry name" value="Znf_C2H2_sf"/>
</dbReference>
<feature type="region of interest" description="Disordered" evidence="11">
    <location>
        <begin position="154"/>
        <end position="183"/>
    </location>
</feature>
<proteinExistence type="inferred from homology"/>
<feature type="compositionally biased region" description="Low complexity" evidence="11">
    <location>
        <begin position="169"/>
        <end position="179"/>
    </location>
</feature>
<keyword evidence="4" id="KW-0479">Metal-binding</keyword>
<feature type="compositionally biased region" description="Basic residues" evidence="11">
    <location>
        <begin position="362"/>
        <end position="371"/>
    </location>
</feature>
<evidence type="ECO:0000256" key="11">
    <source>
        <dbReference type="SAM" id="MobiDB-lite"/>
    </source>
</evidence>
<keyword evidence="7" id="KW-0862">Zinc</keyword>
<evidence type="ECO:0000256" key="7">
    <source>
        <dbReference type="ARBA" id="ARBA00022833"/>
    </source>
</evidence>
<dbReference type="Gene3D" id="3.30.160.60">
    <property type="entry name" value="Classic Zinc Finger"/>
    <property type="match status" value="1"/>
</dbReference>
<comment type="caution">
    <text evidence="13">The sequence shown here is derived from an EMBL/GenBank/DDBJ whole genome shotgun (WGS) entry which is preliminary data.</text>
</comment>
<reference evidence="13 14" key="1">
    <citation type="journal article" date="2015" name="Genome Biol.">
        <title>Comparative genomics of Steinernema reveals deeply conserved gene regulatory networks.</title>
        <authorList>
            <person name="Dillman A.R."/>
            <person name="Macchietto M."/>
            <person name="Porter C.F."/>
            <person name="Rogers A."/>
            <person name="Williams B."/>
            <person name="Antoshechkin I."/>
            <person name="Lee M.M."/>
            <person name="Goodwin Z."/>
            <person name="Lu X."/>
            <person name="Lewis E.E."/>
            <person name="Goodrich-Blair H."/>
            <person name="Stock S.P."/>
            <person name="Adams B.J."/>
            <person name="Sternberg P.W."/>
            <person name="Mortazavi A."/>
        </authorList>
    </citation>
    <scope>NUCLEOTIDE SEQUENCE [LARGE SCALE GENOMIC DNA]</scope>
    <source>
        <strain evidence="13 14">ALL</strain>
    </source>
</reference>
<dbReference type="PANTHER" id="PTHR24392:SF49">
    <property type="entry name" value="PROTEIN HUNCHBACK"/>
    <property type="match status" value="1"/>
</dbReference>
<gene>
    <name evidence="13" type="ORF">L596_015974</name>
</gene>
<dbReference type="InterPro" id="IPR013087">
    <property type="entry name" value="Znf_C2H2_type"/>
</dbReference>
<keyword evidence="3" id="KW-0217">Developmental protein</keyword>
<evidence type="ECO:0000313" key="14">
    <source>
        <dbReference type="Proteomes" id="UP000298663"/>
    </source>
</evidence>
<evidence type="ECO:0000313" key="13">
    <source>
        <dbReference type="EMBL" id="TKR82218.1"/>
    </source>
</evidence>
<name>A0A4U5NGQ9_STECR</name>
<feature type="region of interest" description="Disordered" evidence="11">
    <location>
        <begin position="329"/>
        <end position="371"/>
    </location>
</feature>
<comment type="subcellular location">
    <subcellularLocation>
        <location evidence="1">Nucleus</location>
    </subcellularLocation>
</comment>
<evidence type="ECO:0000256" key="10">
    <source>
        <dbReference type="PROSITE-ProRule" id="PRU00042"/>
    </source>
</evidence>
<dbReference type="AlphaFoldDB" id="A0A4U5NGQ9"/>
<evidence type="ECO:0000256" key="5">
    <source>
        <dbReference type="ARBA" id="ARBA00022737"/>
    </source>
</evidence>
<feature type="compositionally biased region" description="Basic residues" evidence="11">
    <location>
        <begin position="665"/>
        <end position="679"/>
    </location>
</feature>
<evidence type="ECO:0000256" key="4">
    <source>
        <dbReference type="ARBA" id="ARBA00022723"/>
    </source>
</evidence>
<keyword evidence="9" id="KW-0539">Nucleus</keyword>
<dbReference type="GO" id="GO:0035282">
    <property type="term" value="P:segmentation"/>
    <property type="evidence" value="ECO:0007669"/>
    <property type="project" value="UniProtKB-KW"/>
</dbReference>
<evidence type="ECO:0000256" key="1">
    <source>
        <dbReference type="ARBA" id="ARBA00004123"/>
    </source>
</evidence>
<dbReference type="SMART" id="SM00355">
    <property type="entry name" value="ZnF_C2H2"/>
    <property type="match status" value="5"/>
</dbReference>
<sequence>MNQGGFVNSNPLHPQNQQNLLNSIKLEQLAALVSPGQLLNVAGNGQANGGNGGTVAEMSPVFRTPGHFNGTGIKQEYATAGLASHSGNVGNLMGGSGETGGNVSSIANNRANPEDTKPPADQIKINQNRLAALRIEEKVRAEALRLATSIPIKTPQPAQSVTPGPSLPPVSASPAPTVPELLPQAENGDEDELHKLVIADPDTETQKSESEAILPPSTTTNGTPVNRPPGLGPVEAEPGSDVFVCQVCGYTNSSRLNTHVDRKCVMCDYTSRTEGRLKKHMADQHTADQKAAVGYVDEMNPNGNFHENGLEELSEDVVTALDQMRALAERPTSAEPMETDALPGTSSVGDKSSPDGTPGKPKPVRKQRNKSYTCKHCKHVSLTKEERHMHSATHIPESRRLYCKLEGCSFVTGYKHHLDYHIKNHNRQKPFSCPKCKYTCVNKSMLNSHLKSHSEKYEHQCRNCNYRAKHSHSLQSHLLKYSHERYELPRTKGAQKEQNWNGDDAQVHVEASGAIGDLQSSGMLLPTTSSLNLSLLLRQAEQGSFDLSQLPGSSSFQSTLRPGPCPVCEFQCLTLQEQLHHNVTCLLASQTSLNSSANSSPKTLRTCFQPPAFSVLLLFFSLNSPSKAFQKLLRKRKPTIWTSQRPENERDRTVRSPLDPAKAPFPRKGRRSGSQRRKSAWTVSPRSCRNDVL</sequence>
<dbReference type="Proteomes" id="UP000298663">
    <property type="component" value="Unassembled WGS sequence"/>
</dbReference>
<reference evidence="13 14" key="2">
    <citation type="journal article" date="2019" name="G3 (Bethesda)">
        <title>Hybrid Assembly of the Genome of the Entomopathogenic Nematode Steinernema carpocapsae Identifies the X-Chromosome.</title>
        <authorList>
            <person name="Serra L."/>
            <person name="Macchietto M."/>
            <person name="Macias-Munoz A."/>
            <person name="McGill C.J."/>
            <person name="Rodriguez I.M."/>
            <person name="Rodriguez B."/>
            <person name="Murad R."/>
            <person name="Mortazavi A."/>
        </authorList>
    </citation>
    <scope>NUCLEOTIDE SEQUENCE [LARGE SCALE GENOMIC DNA]</scope>
    <source>
        <strain evidence="13 14">ALL</strain>
    </source>
</reference>
<evidence type="ECO:0000256" key="6">
    <source>
        <dbReference type="ARBA" id="ARBA00022771"/>
    </source>
</evidence>
<evidence type="ECO:0000256" key="2">
    <source>
        <dbReference type="ARBA" id="ARBA00007746"/>
    </source>
</evidence>
<dbReference type="PANTHER" id="PTHR24392">
    <property type="entry name" value="ZINC FINGER PROTEIN"/>
    <property type="match status" value="1"/>
</dbReference>
<dbReference type="GO" id="GO:0003677">
    <property type="term" value="F:DNA binding"/>
    <property type="evidence" value="ECO:0007669"/>
    <property type="project" value="UniProtKB-KW"/>
</dbReference>
<feature type="region of interest" description="Disordered" evidence="11">
    <location>
        <begin position="640"/>
        <end position="693"/>
    </location>
</feature>
<dbReference type="PROSITE" id="PS00028">
    <property type="entry name" value="ZINC_FINGER_C2H2_1"/>
    <property type="match status" value="1"/>
</dbReference>
<accession>A0A4U5NGQ9</accession>
<keyword evidence="6 10" id="KW-0863">Zinc-finger</keyword>
<evidence type="ECO:0000256" key="9">
    <source>
        <dbReference type="ARBA" id="ARBA00023242"/>
    </source>
</evidence>
<organism evidence="13 14">
    <name type="scientific">Steinernema carpocapsae</name>
    <name type="common">Entomopathogenic nematode</name>
    <dbReference type="NCBI Taxonomy" id="34508"/>
    <lineage>
        <taxon>Eukaryota</taxon>
        <taxon>Metazoa</taxon>
        <taxon>Ecdysozoa</taxon>
        <taxon>Nematoda</taxon>
        <taxon>Chromadorea</taxon>
        <taxon>Rhabditida</taxon>
        <taxon>Tylenchina</taxon>
        <taxon>Panagrolaimomorpha</taxon>
        <taxon>Strongyloidoidea</taxon>
        <taxon>Steinernematidae</taxon>
        <taxon>Steinernema</taxon>
    </lineage>
</organism>
<dbReference type="OrthoDB" id="10015593at2759"/>
<keyword evidence="14" id="KW-1185">Reference proteome</keyword>